<feature type="domain" description="Endolysin-like" evidence="1">
    <location>
        <begin position="4"/>
        <end position="171"/>
    </location>
</feature>
<evidence type="ECO:0000259" key="1">
    <source>
        <dbReference type="Pfam" id="PF25309"/>
    </source>
</evidence>
<dbReference type="EMBL" id="BK032529">
    <property type="protein sequence ID" value="DAF45963.1"/>
    <property type="molecule type" value="Genomic_DNA"/>
</dbReference>
<dbReference type="InterPro" id="IPR057370">
    <property type="entry name" value="ELLD"/>
</dbReference>
<evidence type="ECO:0000313" key="2">
    <source>
        <dbReference type="EMBL" id="DAF45963.1"/>
    </source>
</evidence>
<reference evidence="2" key="1">
    <citation type="journal article" date="2021" name="Proc. Natl. Acad. Sci. U.S.A.">
        <title>A Catalog of Tens of Thousands of Viruses from Human Metagenomes Reveals Hidden Associations with Chronic Diseases.</title>
        <authorList>
            <person name="Tisza M.J."/>
            <person name="Buck C.B."/>
        </authorList>
    </citation>
    <scope>NUCLEOTIDE SEQUENCE</scope>
    <source>
        <strain evidence="2">CthAo37</strain>
    </source>
</reference>
<dbReference type="Pfam" id="PF25309">
    <property type="entry name" value="ELLD"/>
    <property type="match status" value="1"/>
</dbReference>
<name>A0A8S5S579_9CAUD</name>
<sequence length="324" mass="35124">MVRIGSARIDENGKLIGGQVGDQTGQEVAVEAWYRHDKGWVVIRAKDAAVRERIAQCMEAACANNSIGYDQSTSWDLYDKAKQYGWDCSKVNTPVETDCSSLVRVCVAYALQRDIPWFSTANEVEVLDATDDFEIIREPKCTESSAYQMRGDILCTTVQGHTVVVLDDGSKVECEIISTGNTTLCGKGIGTAVAKTAMHVRDGAKNTANSLTVIKKGTAVEVLEVTSDFWYKIVWPGASCGYAYTKGGEVYYDYTAIKSTAINVGDTVYFSGGAQYISAWATTPVAAKAGHAKVTQLCATGKHNYHIVGDGVYGWVDGNTLKKE</sequence>
<accession>A0A8S5S579</accession>
<proteinExistence type="predicted"/>
<protein>
    <submittedName>
        <fullName evidence="2">SH3 domain protein</fullName>
    </submittedName>
</protein>
<dbReference type="Gene3D" id="2.30.30.40">
    <property type="entry name" value="SH3 Domains"/>
    <property type="match status" value="1"/>
</dbReference>
<organism evidence="2">
    <name type="scientific">Myoviridae sp. cthAo37</name>
    <dbReference type="NCBI Taxonomy" id="2827701"/>
    <lineage>
        <taxon>Viruses</taxon>
        <taxon>Duplodnaviria</taxon>
        <taxon>Heunggongvirae</taxon>
        <taxon>Uroviricota</taxon>
        <taxon>Caudoviricetes</taxon>
    </lineage>
</organism>